<dbReference type="EMBL" id="GL883134">
    <property type="protein sequence ID" value="EGG01914.1"/>
    <property type="molecule type" value="Genomic_DNA"/>
</dbReference>
<dbReference type="GO" id="GO:0032215">
    <property type="term" value="P:positive regulation of telomere maintenance via semi-conservative replication"/>
    <property type="evidence" value="ECO:0007669"/>
    <property type="project" value="EnsemblFungi"/>
</dbReference>
<comment type="function">
    <text evidence="9">Processively dephosphorylates Ser-5 of the heptad repeats YSPTSPS in the C-terminal domain of the largest RNA polymerase II subunit (RPB1).</text>
</comment>
<proteinExistence type="inferred from homology"/>
<dbReference type="GO" id="GO:0009302">
    <property type="term" value="P:sno(s)RNA transcription"/>
    <property type="evidence" value="ECO:0007669"/>
    <property type="project" value="EnsemblFungi"/>
</dbReference>
<dbReference type="EC" id="3.1.3.16" evidence="9"/>
<dbReference type="OrthoDB" id="57957at2759"/>
<dbReference type="eggNOG" id="KOG2424">
    <property type="taxonomic scope" value="Eukaryota"/>
</dbReference>
<reference evidence="12" key="1">
    <citation type="journal article" date="2011" name="Proc. Natl. Acad. Sci. U.S.A.">
        <title>Obligate biotrophy features unraveled by the genomic analysis of rust fungi.</title>
        <authorList>
            <person name="Duplessis S."/>
            <person name="Cuomo C.A."/>
            <person name="Lin Y.-C."/>
            <person name="Aerts A."/>
            <person name="Tisserant E."/>
            <person name="Veneault-Fourrey C."/>
            <person name="Joly D.L."/>
            <person name="Hacquard S."/>
            <person name="Amselem J."/>
            <person name="Cantarel B.L."/>
            <person name="Chiu R."/>
            <person name="Coutinho P.M."/>
            <person name="Feau N."/>
            <person name="Field M."/>
            <person name="Frey P."/>
            <person name="Gelhaye E."/>
            <person name="Goldberg J."/>
            <person name="Grabherr M.G."/>
            <person name="Kodira C.D."/>
            <person name="Kohler A."/>
            <person name="Kuees U."/>
            <person name="Lindquist E.A."/>
            <person name="Lucas S.M."/>
            <person name="Mago R."/>
            <person name="Mauceli E."/>
            <person name="Morin E."/>
            <person name="Murat C."/>
            <person name="Pangilinan J.L."/>
            <person name="Park R."/>
            <person name="Pearson M."/>
            <person name="Quesneville H."/>
            <person name="Rouhier N."/>
            <person name="Sakthikumar S."/>
            <person name="Salamov A.A."/>
            <person name="Schmutz J."/>
            <person name="Selles B."/>
            <person name="Shapiro H."/>
            <person name="Tanguay P."/>
            <person name="Tuskan G.A."/>
            <person name="Henrissat B."/>
            <person name="Van de Peer Y."/>
            <person name="Rouze P."/>
            <person name="Ellis J.G."/>
            <person name="Dodds P.N."/>
            <person name="Schein J.E."/>
            <person name="Zhong S."/>
            <person name="Hamelin R.C."/>
            <person name="Grigoriev I.V."/>
            <person name="Szabo L.J."/>
            <person name="Martin F."/>
        </authorList>
    </citation>
    <scope>NUCLEOTIDE SEQUENCE [LARGE SCALE GENOMIC DNA]</scope>
    <source>
        <strain evidence="12">98AG31 / pathotype 3-4-7</strain>
    </source>
</reference>
<dbReference type="GO" id="GO:0180007">
    <property type="term" value="F:RNA polymerase II CTD heptapeptide repeat S5 phosphatase activity"/>
    <property type="evidence" value="ECO:0007669"/>
    <property type="project" value="EnsemblFungi"/>
</dbReference>
<dbReference type="GO" id="GO:0030643">
    <property type="term" value="P:intracellular phosphate ion homeostasis"/>
    <property type="evidence" value="ECO:0007669"/>
    <property type="project" value="EnsemblFungi"/>
</dbReference>
<dbReference type="GO" id="GO:0000785">
    <property type="term" value="C:chromatin"/>
    <property type="evidence" value="ECO:0007669"/>
    <property type="project" value="EnsemblFungi"/>
</dbReference>
<keyword evidence="12" id="KW-1185">Reference proteome</keyword>
<organism evidence="12">
    <name type="scientific">Melampsora larici-populina (strain 98AG31 / pathotype 3-4-7)</name>
    <name type="common">Poplar leaf rust fungus</name>
    <dbReference type="NCBI Taxonomy" id="747676"/>
    <lineage>
        <taxon>Eukaryota</taxon>
        <taxon>Fungi</taxon>
        <taxon>Dikarya</taxon>
        <taxon>Basidiomycota</taxon>
        <taxon>Pucciniomycotina</taxon>
        <taxon>Pucciniomycetes</taxon>
        <taxon>Pucciniales</taxon>
        <taxon>Melampsoraceae</taxon>
        <taxon>Melampsora</taxon>
    </lineage>
</organism>
<dbReference type="AlphaFoldDB" id="F4S080"/>
<dbReference type="RefSeq" id="XP_007414748.1">
    <property type="nucleotide sequence ID" value="XM_007414686.1"/>
</dbReference>
<keyword evidence="4 9" id="KW-0378">Hydrolase</keyword>
<sequence length="268" mass="29993">MSSNDPRLRARLAASTSNQPQPQPTPPDHQSSLPPTHQEQSTTTTSPSSTTPSNLTPQNGSSSTNPDEERELKLASRNWSFCVVCASNQNRSMEGHNVLAREAFRVTSAGTGSMVRLPGPAIDKPNVYPFGTPYDDMYQDLKNKDERLYTANGILSMLDRNRRIKRSPERWQEGISGLADIIITCEERCFDSVCDDLFYRGGELNKPVHLINLEIKDNHEEAFLAGQALVDLCGSIEECTDLDGQLHLVLERQMEKHPHQLIHTVAYY</sequence>
<dbReference type="Proteomes" id="UP000001072">
    <property type="component" value="Unassembled WGS sequence"/>
</dbReference>
<dbReference type="STRING" id="747676.F4S080"/>
<dbReference type="GO" id="GO:0004725">
    <property type="term" value="F:protein tyrosine phosphatase activity"/>
    <property type="evidence" value="ECO:0007669"/>
    <property type="project" value="EnsemblFungi"/>
</dbReference>
<dbReference type="GO" id="GO:0006368">
    <property type="term" value="P:transcription elongation by RNA polymerase II"/>
    <property type="evidence" value="ECO:0007669"/>
    <property type="project" value="EnsemblFungi"/>
</dbReference>
<evidence type="ECO:0000256" key="1">
    <source>
        <dbReference type="ARBA" id="ARBA00004123"/>
    </source>
</evidence>
<dbReference type="Gene3D" id="3.40.50.2300">
    <property type="match status" value="2"/>
</dbReference>
<keyword evidence="3 9" id="KW-0507">mRNA processing</keyword>
<dbReference type="InParanoid" id="F4S080"/>
<evidence type="ECO:0000256" key="2">
    <source>
        <dbReference type="ARBA" id="ARBA00008978"/>
    </source>
</evidence>
<evidence type="ECO:0000256" key="8">
    <source>
        <dbReference type="ARBA" id="ARBA00048336"/>
    </source>
</evidence>
<evidence type="ECO:0000256" key="5">
    <source>
        <dbReference type="ARBA" id="ARBA00022912"/>
    </source>
</evidence>
<dbReference type="InterPro" id="IPR006811">
    <property type="entry name" value="RNA_pol_II_suA"/>
</dbReference>
<dbReference type="GO" id="GO:0005847">
    <property type="term" value="C:mRNA cleavage and polyadenylation specificity factor complex"/>
    <property type="evidence" value="ECO:0007669"/>
    <property type="project" value="EnsemblFungi"/>
</dbReference>
<evidence type="ECO:0000313" key="12">
    <source>
        <dbReference type="Proteomes" id="UP000001072"/>
    </source>
</evidence>
<accession>F4S080</accession>
<dbReference type="GO" id="GO:1902801">
    <property type="term" value="P:regulation of siRNA-independent facultative heterochromatin formation"/>
    <property type="evidence" value="ECO:0007669"/>
    <property type="project" value="EnsemblFungi"/>
</dbReference>
<comment type="subunit">
    <text evidence="9">Component of the cleavage and polyadenylation factor (CPF) complex.</text>
</comment>
<feature type="compositionally biased region" description="Low complexity" evidence="10">
    <location>
        <begin position="28"/>
        <end position="58"/>
    </location>
</feature>
<comment type="subcellular location">
    <subcellularLocation>
        <location evidence="1 9">Nucleus</location>
    </subcellularLocation>
</comment>
<comment type="catalytic activity">
    <reaction evidence="8 9">
        <text>O-phospho-L-threonyl-[protein] + H2O = L-threonyl-[protein] + phosphate</text>
        <dbReference type="Rhea" id="RHEA:47004"/>
        <dbReference type="Rhea" id="RHEA-COMP:11060"/>
        <dbReference type="Rhea" id="RHEA-COMP:11605"/>
        <dbReference type="ChEBI" id="CHEBI:15377"/>
        <dbReference type="ChEBI" id="CHEBI:30013"/>
        <dbReference type="ChEBI" id="CHEBI:43474"/>
        <dbReference type="ChEBI" id="CHEBI:61977"/>
        <dbReference type="EC" id="3.1.3.16"/>
    </reaction>
</comment>
<evidence type="ECO:0000256" key="10">
    <source>
        <dbReference type="SAM" id="MobiDB-lite"/>
    </source>
</evidence>
<keyword evidence="6 9" id="KW-0539">Nucleus</keyword>
<dbReference type="GO" id="GO:0030847">
    <property type="term" value="P:termination of RNA polymerase II transcription, exosome-dependent"/>
    <property type="evidence" value="ECO:0007669"/>
    <property type="project" value="EnsemblFungi"/>
</dbReference>
<protein>
    <recommendedName>
        <fullName evidence="9">RNA polymerase II subunit A C-terminal domain phosphatase SSU72</fullName>
        <shortName evidence="9">CTD phosphatase SSU72</shortName>
        <ecNumber evidence="9">3.1.3.16</ecNumber>
    </recommendedName>
</protein>
<dbReference type="GO" id="GO:0090052">
    <property type="term" value="P:regulation of pericentric heterochromatin formation"/>
    <property type="evidence" value="ECO:0007669"/>
    <property type="project" value="EnsemblFungi"/>
</dbReference>
<dbReference type="VEuPathDB" id="FungiDB:MELLADRAFT_49939"/>
<evidence type="ECO:0000256" key="6">
    <source>
        <dbReference type="ARBA" id="ARBA00023242"/>
    </source>
</evidence>
<feature type="region of interest" description="Disordered" evidence="10">
    <location>
        <begin position="1"/>
        <end position="72"/>
    </location>
</feature>
<dbReference type="Pfam" id="PF04722">
    <property type="entry name" value="Ssu72"/>
    <property type="match status" value="1"/>
</dbReference>
<name>F4S080_MELLP</name>
<evidence type="ECO:0000256" key="3">
    <source>
        <dbReference type="ARBA" id="ARBA00022664"/>
    </source>
</evidence>
<evidence type="ECO:0000313" key="11">
    <source>
        <dbReference type="EMBL" id="EGG01914.1"/>
    </source>
</evidence>
<evidence type="ECO:0000256" key="4">
    <source>
        <dbReference type="ARBA" id="ARBA00022801"/>
    </source>
</evidence>
<evidence type="ECO:0000256" key="7">
    <source>
        <dbReference type="ARBA" id="ARBA00047761"/>
    </source>
</evidence>
<keyword evidence="5 9" id="KW-0904">Protein phosphatase</keyword>
<dbReference type="PANTHER" id="PTHR20383">
    <property type="entry name" value="RNA POLYMERASE II SUBUNIT A C-TERMINAL DOMAIN PHOSPHATASE"/>
    <property type="match status" value="1"/>
</dbReference>
<dbReference type="FunCoup" id="F4S080">
    <property type="interactions" value="555"/>
</dbReference>
<dbReference type="HOGENOM" id="CLU_062463_1_0_1"/>
<comment type="function">
    <text evidence="9">Component of the cleavage and polyadenylation factor (CPF) complex, which plays a key role in polyadenylation-dependent pre-mRNA 3'-end formation and cooperates with cleavage factors including the CFIA complex and NAB4/CFIB. SSU72 is required for 3'-end formation of snoRNAs.</text>
</comment>
<dbReference type="GO" id="GO:0031124">
    <property type="term" value="P:mRNA 3'-end processing"/>
    <property type="evidence" value="ECO:0007669"/>
    <property type="project" value="EnsemblFungi"/>
</dbReference>
<comment type="similarity">
    <text evidence="2 9">Belongs to the SSU72 phosphatase family.</text>
</comment>
<evidence type="ECO:0000256" key="9">
    <source>
        <dbReference type="RuleBase" id="RU369031"/>
    </source>
</evidence>
<dbReference type="FunFam" id="3.40.50.2300:FF:000039">
    <property type="entry name" value="RNA polymerase II subunit A C-terminal domain phosphatase"/>
    <property type="match status" value="1"/>
</dbReference>
<comment type="catalytic activity">
    <reaction evidence="7 9">
        <text>O-phospho-L-seryl-[protein] + H2O = L-seryl-[protein] + phosphate</text>
        <dbReference type="Rhea" id="RHEA:20629"/>
        <dbReference type="Rhea" id="RHEA-COMP:9863"/>
        <dbReference type="Rhea" id="RHEA-COMP:11604"/>
        <dbReference type="ChEBI" id="CHEBI:15377"/>
        <dbReference type="ChEBI" id="CHEBI:29999"/>
        <dbReference type="ChEBI" id="CHEBI:43474"/>
        <dbReference type="ChEBI" id="CHEBI:83421"/>
        <dbReference type="EC" id="3.1.3.16"/>
    </reaction>
</comment>
<dbReference type="GeneID" id="18928652"/>
<dbReference type="GO" id="GO:0031564">
    <property type="term" value="P:transcription antitermination"/>
    <property type="evidence" value="ECO:0007669"/>
    <property type="project" value="EnsemblFungi"/>
</dbReference>
<gene>
    <name evidence="11" type="ORF">MELLADRAFT_49939</name>
</gene>
<dbReference type="GO" id="GO:0001174">
    <property type="term" value="P:transcriptional start site selection at RNA polymerase II promoter"/>
    <property type="evidence" value="ECO:0007669"/>
    <property type="project" value="EnsemblFungi"/>
</dbReference>
<dbReference type="KEGG" id="mlr:MELLADRAFT_49939"/>
<dbReference type="FunFam" id="3.40.50.2300:FF:000182">
    <property type="entry name" value="RNA polymerase II subunit A"/>
    <property type="match status" value="1"/>
</dbReference>
<dbReference type="GO" id="GO:0030846">
    <property type="term" value="P:termination of RNA polymerase II transcription, poly(A)-coupled"/>
    <property type="evidence" value="ECO:0007669"/>
    <property type="project" value="EnsemblFungi"/>
</dbReference>